<evidence type="ECO:0000259" key="11">
    <source>
        <dbReference type="PROSITE" id="PS51975"/>
    </source>
</evidence>
<sequence length="278" mass="31028">MPEKVIDLRSWEDLENNTQRIYENNLQNTFFNKPIEDLVPEDALSVGIDEAGRGCILGHMLVCAFHIRISSLESLETIGCTDSKKLSPQARVEIFKRILSDPAMGFCAKAISPSFISHNALKPKKYDLNAITRDAAVQAMSKIKSGSIKEIYADTVGTPSNHTQYLKTHFPTSDVTVSTKADLKFKVVGAASICAKVIRDFLLDNWIFTENVTNRNFGSGYTSDTITIQWLNDVFDPTFGFPNLVRFSWSTCAAIMLKKFTKAFAKDQKPPSGRKVET</sequence>
<comment type="function">
    <text evidence="8">Catalytic subunit of RNase HII, an endonuclease that specifically degrades the RNA of RNA:DNA hybrids. Participates in DNA replication, possibly by mediating the removal of lagging-strand Okazaki fragment RNA primers during DNA replication. Mediates the excision of single ribonucleotides from DNA:RNA duplexes.</text>
</comment>
<protein>
    <recommendedName>
        <fullName evidence="10">Ribonuclease</fullName>
        <ecNumber evidence="10">3.1.26.4</ecNumber>
    </recommendedName>
</protein>
<evidence type="ECO:0000313" key="13">
    <source>
        <dbReference type="Proteomes" id="UP000031668"/>
    </source>
</evidence>
<dbReference type="InterPro" id="IPR001352">
    <property type="entry name" value="RNase_HII/HIII"/>
</dbReference>
<evidence type="ECO:0000256" key="9">
    <source>
        <dbReference type="PROSITE-ProRule" id="PRU01319"/>
    </source>
</evidence>
<keyword evidence="13" id="KW-1185">Reference proteome</keyword>
<evidence type="ECO:0000313" key="12">
    <source>
        <dbReference type="EMBL" id="KII70375.1"/>
    </source>
</evidence>
<evidence type="ECO:0000256" key="10">
    <source>
        <dbReference type="RuleBase" id="RU003515"/>
    </source>
</evidence>
<dbReference type="InterPro" id="IPR036397">
    <property type="entry name" value="RNaseH_sf"/>
</dbReference>
<evidence type="ECO:0000256" key="1">
    <source>
        <dbReference type="ARBA" id="ARBA00000077"/>
    </source>
</evidence>
<dbReference type="Pfam" id="PF01351">
    <property type="entry name" value="RNase_HII"/>
    <property type="match status" value="1"/>
</dbReference>
<feature type="domain" description="RNase H type-2" evidence="11">
    <location>
        <begin position="43"/>
        <end position="261"/>
    </location>
</feature>
<evidence type="ECO:0000256" key="4">
    <source>
        <dbReference type="ARBA" id="ARBA00022722"/>
    </source>
</evidence>
<evidence type="ECO:0000256" key="3">
    <source>
        <dbReference type="ARBA" id="ARBA00007058"/>
    </source>
</evidence>
<evidence type="ECO:0000256" key="5">
    <source>
        <dbReference type="ARBA" id="ARBA00022723"/>
    </source>
</evidence>
<dbReference type="Gene3D" id="3.30.420.10">
    <property type="entry name" value="Ribonuclease H-like superfamily/Ribonuclease H"/>
    <property type="match status" value="1"/>
</dbReference>
<dbReference type="GO" id="GO:0032299">
    <property type="term" value="C:ribonuclease H2 complex"/>
    <property type="evidence" value="ECO:0007669"/>
    <property type="project" value="TreeGrafter"/>
</dbReference>
<comment type="caution">
    <text evidence="12">The sequence shown here is derived from an EMBL/GenBank/DDBJ whole genome shotgun (WGS) entry which is preliminary data.</text>
</comment>
<reference evidence="12 13" key="1">
    <citation type="journal article" date="2014" name="Genome Biol. Evol.">
        <title>The genome of the myxosporean Thelohanellus kitauei shows adaptations to nutrient acquisition within its fish host.</title>
        <authorList>
            <person name="Yang Y."/>
            <person name="Xiong J."/>
            <person name="Zhou Z."/>
            <person name="Huo F."/>
            <person name="Miao W."/>
            <person name="Ran C."/>
            <person name="Liu Y."/>
            <person name="Zhang J."/>
            <person name="Feng J."/>
            <person name="Wang M."/>
            <person name="Wang M."/>
            <person name="Wang L."/>
            <person name="Yao B."/>
        </authorList>
    </citation>
    <scope>NUCLEOTIDE SEQUENCE [LARGE SCALE GENOMIC DNA]</scope>
    <source>
        <strain evidence="12">Wuqing</strain>
    </source>
</reference>
<keyword evidence="6 9" id="KW-0255">Endonuclease</keyword>
<comment type="function">
    <text evidence="10">Endonuclease that specifically degrades the RNA of RNA-DNA hybrids.</text>
</comment>
<keyword evidence="7 9" id="KW-0378">Hydrolase</keyword>
<dbReference type="EMBL" id="JWZT01002083">
    <property type="protein sequence ID" value="KII70375.1"/>
    <property type="molecule type" value="Genomic_DNA"/>
</dbReference>
<dbReference type="GO" id="GO:0043137">
    <property type="term" value="P:DNA replication, removal of RNA primer"/>
    <property type="evidence" value="ECO:0007669"/>
    <property type="project" value="TreeGrafter"/>
</dbReference>
<dbReference type="SUPFAM" id="SSF53098">
    <property type="entry name" value="Ribonuclease H-like"/>
    <property type="match status" value="1"/>
</dbReference>
<dbReference type="GO" id="GO:0006298">
    <property type="term" value="P:mismatch repair"/>
    <property type="evidence" value="ECO:0007669"/>
    <property type="project" value="TreeGrafter"/>
</dbReference>
<dbReference type="InterPro" id="IPR023160">
    <property type="entry name" value="RNase_HII_hlx-loop-hlx_cap_dom"/>
</dbReference>
<dbReference type="AlphaFoldDB" id="A0A0C2N1X2"/>
<evidence type="ECO:0000256" key="6">
    <source>
        <dbReference type="ARBA" id="ARBA00022759"/>
    </source>
</evidence>
<dbReference type="GO" id="GO:0004523">
    <property type="term" value="F:RNA-DNA hybrid ribonuclease activity"/>
    <property type="evidence" value="ECO:0007669"/>
    <property type="project" value="UniProtKB-UniRule"/>
</dbReference>
<accession>A0A0C2N1X2</accession>
<comment type="cofactor">
    <cofactor evidence="9">
        <name>Mn(2+)</name>
        <dbReference type="ChEBI" id="CHEBI:29035"/>
    </cofactor>
    <cofactor evidence="9">
        <name>Mg(2+)</name>
        <dbReference type="ChEBI" id="CHEBI:18420"/>
    </cofactor>
    <text evidence="9">Manganese or magnesium. Binds 1 divalent metal ion per monomer in the absence of substrate. May bind a second metal ion after substrate binding.</text>
</comment>
<dbReference type="Proteomes" id="UP000031668">
    <property type="component" value="Unassembled WGS sequence"/>
</dbReference>
<dbReference type="FunFam" id="1.10.10.460:FF:000001">
    <property type="entry name" value="Ribonuclease"/>
    <property type="match status" value="1"/>
</dbReference>
<keyword evidence="4 9" id="KW-0540">Nuclease</keyword>
<organism evidence="12 13">
    <name type="scientific">Thelohanellus kitauei</name>
    <name type="common">Myxosporean</name>
    <dbReference type="NCBI Taxonomy" id="669202"/>
    <lineage>
        <taxon>Eukaryota</taxon>
        <taxon>Metazoa</taxon>
        <taxon>Cnidaria</taxon>
        <taxon>Myxozoa</taxon>
        <taxon>Myxosporea</taxon>
        <taxon>Bivalvulida</taxon>
        <taxon>Platysporina</taxon>
        <taxon>Myxobolidae</taxon>
        <taxon>Thelohanellus</taxon>
    </lineage>
</organism>
<evidence type="ECO:0000256" key="8">
    <source>
        <dbReference type="ARBA" id="ARBA00024981"/>
    </source>
</evidence>
<dbReference type="PANTHER" id="PTHR10954">
    <property type="entry name" value="RIBONUCLEASE H2 SUBUNIT A"/>
    <property type="match status" value="1"/>
</dbReference>
<dbReference type="CDD" id="cd07181">
    <property type="entry name" value="RNase_HII_eukaryota_like"/>
    <property type="match status" value="1"/>
</dbReference>
<comment type="similarity">
    <text evidence="3">Belongs to the RNase HII family. Eukaryotic subfamily.</text>
</comment>
<dbReference type="InterPro" id="IPR012337">
    <property type="entry name" value="RNaseH-like_sf"/>
</dbReference>
<dbReference type="PANTHER" id="PTHR10954:SF7">
    <property type="entry name" value="RIBONUCLEASE H2 SUBUNIT A"/>
    <property type="match status" value="1"/>
</dbReference>
<dbReference type="EC" id="3.1.26.4" evidence="10"/>
<dbReference type="OrthoDB" id="7462577at2759"/>
<keyword evidence="5 9" id="KW-0479">Metal-binding</keyword>
<dbReference type="GO" id="GO:0003723">
    <property type="term" value="F:RNA binding"/>
    <property type="evidence" value="ECO:0007669"/>
    <property type="project" value="UniProtKB-UniRule"/>
</dbReference>
<dbReference type="PROSITE" id="PS51975">
    <property type="entry name" value="RNASE_H_2"/>
    <property type="match status" value="1"/>
</dbReference>
<name>A0A0C2N1X2_THEKT</name>
<evidence type="ECO:0000256" key="7">
    <source>
        <dbReference type="ARBA" id="ARBA00022801"/>
    </source>
</evidence>
<dbReference type="InterPro" id="IPR024567">
    <property type="entry name" value="RNase_HII/HIII_dom"/>
</dbReference>
<evidence type="ECO:0000256" key="2">
    <source>
        <dbReference type="ARBA" id="ARBA00001946"/>
    </source>
</evidence>
<comment type="catalytic activity">
    <reaction evidence="1 9 10">
        <text>Endonucleolytic cleavage to 5'-phosphomonoester.</text>
        <dbReference type="EC" id="3.1.26.4"/>
    </reaction>
</comment>
<dbReference type="GO" id="GO:0046872">
    <property type="term" value="F:metal ion binding"/>
    <property type="evidence" value="ECO:0007669"/>
    <property type="project" value="UniProtKB-KW"/>
</dbReference>
<proteinExistence type="inferred from homology"/>
<feature type="binding site" evidence="9">
    <location>
        <position position="154"/>
    </location>
    <ligand>
        <name>a divalent metal cation</name>
        <dbReference type="ChEBI" id="CHEBI:60240"/>
    </ligand>
</feature>
<dbReference type="Gene3D" id="1.10.10.460">
    <property type="entry name" value="Ribonuclease hii. Domain 2"/>
    <property type="match status" value="1"/>
</dbReference>
<dbReference type="InterPro" id="IPR004649">
    <property type="entry name" value="RNase_H2_suA"/>
</dbReference>
<gene>
    <name evidence="12" type="ORF">RF11_00158</name>
</gene>
<feature type="binding site" evidence="9">
    <location>
        <position position="50"/>
    </location>
    <ligand>
        <name>a divalent metal cation</name>
        <dbReference type="ChEBI" id="CHEBI:60240"/>
    </ligand>
</feature>
<comment type="cofactor">
    <cofactor evidence="2">
        <name>Mg(2+)</name>
        <dbReference type="ChEBI" id="CHEBI:18420"/>
    </cofactor>
</comment>
<dbReference type="NCBIfam" id="TIGR00729">
    <property type="entry name" value="ribonuclease HII"/>
    <property type="match status" value="1"/>
</dbReference>
<feature type="binding site" evidence="9">
    <location>
        <position position="49"/>
    </location>
    <ligand>
        <name>a divalent metal cation</name>
        <dbReference type="ChEBI" id="CHEBI:60240"/>
    </ligand>
</feature>